<evidence type="ECO:0000256" key="1">
    <source>
        <dbReference type="SAM" id="Phobius"/>
    </source>
</evidence>
<protein>
    <submittedName>
        <fullName evidence="2">DUF3307 domain-containing protein</fullName>
    </submittedName>
</protein>
<reference evidence="2" key="1">
    <citation type="submission" date="2022-02" db="EMBL/GenBank/DDBJ databases">
        <authorList>
            <person name="Leng L."/>
        </authorList>
    </citation>
    <scope>NUCLEOTIDE SEQUENCE</scope>
    <source>
        <strain evidence="2">JI</strain>
    </source>
</reference>
<organism evidence="2 3">
    <name type="scientific">Pelotomaculum isophthalicicum JI</name>
    <dbReference type="NCBI Taxonomy" id="947010"/>
    <lineage>
        <taxon>Bacteria</taxon>
        <taxon>Bacillati</taxon>
        <taxon>Bacillota</taxon>
        <taxon>Clostridia</taxon>
        <taxon>Eubacteriales</taxon>
        <taxon>Desulfotomaculaceae</taxon>
        <taxon>Pelotomaculum</taxon>
    </lineage>
</organism>
<keyword evidence="3" id="KW-1185">Reference proteome</keyword>
<dbReference type="Pfam" id="PF11750">
    <property type="entry name" value="DUF3307"/>
    <property type="match status" value="1"/>
</dbReference>
<evidence type="ECO:0000313" key="3">
    <source>
        <dbReference type="Proteomes" id="UP001154312"/>
    </source>
</evidence>
<accession>A0A9X4JTE1</accession>
<name>A0A9X4JTE1_9FIRM</name>
<evidence type="ECO:0000313" key="2">
    <source>
        <dbReference type="EMBL" id="MDF9408619.1"/>
    </source>
</evidence>
<keyword evidence="1" id="KW-0472">Membrane</keyword>
<comment type="caution">
    <text evidence="2">The sequence shown here is derived from an EMBL/GenBank/DDBJ whole genome shotgun (WGS) entry which is preliminary data.</text>
</comment>
<dbReference type="InterPro" id="IPR021737">
    <property type="entry name" value="Phage_phiKZ_Orf197"/>
</dbReference>
<dbReference type="Proteomes" id="UP001154312">
    <property type="component" value="Unassembled WGS sequence"/>
</dbReference>
<keyword evidence="1" id="KW-0812">Transmembrane</keyword>
<gene>
    <name evidence="2" type="ORF">L7E55_09665</name>
</gene>
<keyword evidence="1" id="KW-1133">Transmembrane helix</keyword>
<dbReference type="AlphaFoldDB" id="A0A9X4JTE1"/>
<feature type="transmembrane region" description="Helical" evidence="1">
    <location>
        <begin position="42"/>
        <end position="69"/>
    </location>
</feature>
<proteinExistence type="predicted"/>
<sequence length="112" mass="12789">MNMFSWMLVGHMVGDFLLQTGWMAKKTINITSLLTHCLVYTLTIYIAVLPAGGLSLKAIIVIFASHIVLDHRKFVLFWVRRVNNAESLPWMNIVIDQCFHLLVLALTAQYLN</sequence>
<dbReference type="EMBL" id="JAKOAV010000016">
    <property type="protein sequence ID" value="MDF9408619.1"/>
    <property type="molecule type" value="Genomic_DNA"/>
</dbReference>
<dbReference type="RefSeq" id="WP_277443960.1">
    <property type="nucleotide sequence ID" value="NZ_JAKOAV010000016.1"/>
</dbReference>